<dbReference type="RefSeq" id="WP_277861891.1">
    <property type="nucleotide sequence ID" value="NZ_JARRAG010000002.1"/>
</dbReference>
<dbReference type="CDD" id="cd00060">
    <property type="entry name" value="FHA"/>
    <property type="match status" value="1"/>
</dbReference>
<evidence type="ECO:0000256" key="2">
    <source>
        <dbReference type="SAM" id="Phobius"/>
    </source>
</evidence>
<feature type="transmembrane region" description="Helical" evidence="2">
    <location>
        <begin position="408"/>
        <end position="429"/>
    </location>
</feature>
<dbReference type="Gene3D" id="2.60.200.20">
    <property type="match status" value="1"/>
</dbReference>
<feature type="transmembrane region" description="Helical" evidence="2">
    <location>
        <begin position="379"/>
        <end position="396"/>
    </location>
</feature>
<keyword evidence="2" id="KW-1133">Transmembrane helix</keyword>
<accession>A0ABT6FDW1</accession>
<evidence type="ECO:0000256" key="1">
    <source>
        <dbReference type="SAM" id="MobiDB-lite"/>
    </source>
</evidence>
<dbReference type="EMBL" id="JARRAG010000002">
    <property type="protein sequence ID" value="MDG3005560.1"/>
    <property type="molecule type" value="Genomic_DNA"/>
</dbReference>
<evidence type="ECO:0000259" key="3">
    <source>
        <dbReference type="PROSITE" id="PS50006"/>
    </source>
</evidence>
<dbReference type="Pfam" id="PF00498">
    <property type="entry name" value="FHA"/>
    <property type="match status" value="1"/>
</dbReference>
<dbReference type="Proteomes" id="UP001216907">
    <property type="component" value="Unassembled WGS sequence"/>
</dbReference>
<feature type="compositionally biased region" description="Pro residues" evidence="1">
    <location>
        <begin position="135"/>
        <end position="153"/>
    </location>
</feature>
<keyword evidence="2" id="KW-0812">Transmembrane</keyword>
<evidence type="ECO:0000313" key="4">
    <source>
        <dbReference type="EMBL" id="MDG3005560.1"/>
    </source>
</evidence>
<keyword evidence="2" id="KW-0472">Membrane</keyword>
<protein>
    <submittedName>
        <fullName evidence="4">FHA domain-containing protein</fullName>
    </submittedName>
</protein>
<proteinExistence type="predicted"/>
<dbReference type="SUPFAM" id="SSF49879">
    <property type="entry name" value="SMAD/FHA domain"/>
    <property type="match status" value="1"/>
</dbReference>
<feature type="transmembrane region" description="Helical" evidence="2">
    <location>
        <begin position="465"/>
        <end position="488"/>
    </location>
</feature>
<dbReference type="PROSITE" id="PS50006">
    <property type="entry name" value="FHA_DOMAIN"/>
    <property type="match status" value="1"/>
</dbReference>
<name>A0ABT6FDW1_9BACT</name>
<sequence length="497" mass="52385">MATTATKTRWILEVSKGREPGRRYSLDHGETTIGNAPWSAAYLSLADQEGESPRRMATKQAALVLGDDRLSIRDLDSPGGTFVNRQRLFTNQERALAAGDVIQVGAVQLVVRSEAASKPEPAKPARPTNGTVKPAPTPPPAPPPQPKAAPPPASRTAPLAAPYAFPDGSTGRTWDDFLTLSAQRWAMVRDELDSGRLGEHLRRTGRSDLLPRREPGWTADETLDDWLGRLPTSRSSAPELDVHPAVLMVPAGAVGGVVRRSIRITNVGYRILRPTIAIEPAVGMPGSIRAAAAWKDKPIQVIDEAEFVVEIEPPDHVFDATLGAVVVSAGGVTRRVGVQVDRPRVETIPDVPEATSDAKWSPVGPLGDGLSGLSLARRLWAFPLVVLVLRGLIGLGNRLPYLATGGELRLAGAAALPTLAGAVIGWAVGSRSGARDAIASTFAGAVVGLLAASLVFATVRSVEPLFGSPIFAALTLGFALAGASYVAFPPARKEVQA</sequence>
<keyword evidence="5" id="KW-1185">Reference proteome</keyword>
<feature type="domain" description="FHA" evidence="3">
    <location>
        <begin position="31"/>
        <end position="88"/>
    </location>
</feature>
<comment type="caution">
    <text evidence="4">The sequence shown here is derived from an EMBL/GenBank/DDBJ whole genome shotgun (WGS) entry which is preliminary data.</text>
</comment>
<reference evidence="4 5" key="1">
    <citation type="submission" date="2023-03" db="EMBL/GenBank/DDBJ databases">
        <title>Paludisphaera mucosa sp. nov. a novel planctomycete from northern fen.</title>
        <authorList>
            <person name="Ivanova A."/>
        </authorList>
    </citation>
    <scope>NUCLEOTIDE SEQUENCE [LARGE SCALE GENOMIC DNA]</scope>
    <source>
        <strain evidence="4 5">Pla2</strain>
    </source>
</reference>
<evidence type="ECO:0000313" key="5">
    <source>
        <dbReference type="Proteomes" id="UP001216907"/>
    </source>
</evidence>
<organism evidence="4 5">
    <name type="scientific">Paludisphaera mucosa</name>
    <dbReference type="NCBI Taxonomy" id="3030827"/>
    <lineage>
        <taxon>Bacteria</taxon>
        <taxon>Pseudomonadati</taxon>
        <taxon>Planctomycetota</taxon>
        <taxon>Planctomycetia</taxon>
        <taxon>Isosphaerales</taxon>
        <taxon>Isosphaeraceae</taxon>
        <taxon>Paludisphaera</taxon>
    </lineage>
</organism>
<feature type="region of interest" description="Disordered" evidence="1">
    <location>
        <begin position="114"/>
        <end position="166"/>
    </location>
</feature>
<dbReference type="InterPro" id="IPR000253">
    <property type="entry name" value="FHA_dom"/>
</dbReference>
<gene>
    <name evidence="4" type="ORF">PZE19_17370</name>
</gene>
<feature type="transmembrane region" description="Helical" evidence="2">
    <location>
        <begin position="441"/>
        <end position="459"/>
    </location>
</feature>
<dbReference type="InterPro" id="IPR008984">
    <property type="entry name" value="SMAD_FHA_dom_sf"/>
</dbReference>